<dbReference type="AlphaFoldDB" id="A0AAE3WAJ0"/>
<feature type="transmembrane region" description="Helical" evidence="1">
    <location>
        <begin position="70"/>
        <end position="87"/>
    </location>
</feature>
<protein>
    <recommendedName>
        <fullName evidence="4">F1F0 ATPase subunit 2</fullName>
    </recommendedName>
</protein>
<comment type="caution">
    <text evidence="2">The sequence shown here is derived from an EMBL/GenBank/DDBJ whole genome shotgun (WGS) entry which is preliminary data.</text>
</comment>
<name>A0AAE3WAJ0_9RHOB</name>
<evidence type="ECO:0000313" key="3">
    <source>
        <dbReference type="Proteomes" id="UP001226762"/>
    </source>
</evidence>
<organism evidence="2 3">
    <name type="scientific">Marimonas arenosa</name>
    <dbReference type="NCBI Taxonomy" id="1795305"/>
    <lineage>
        <taxon>Bacteria</taxon>
        <taxon>Pseudomonadati</taxon>
        <taxon>Pseudomonadota</taxon>
        <taxon>Alphaproteobacteria</taxon>
        <taxon>Rhodobacterales</taxon>
        <taxon>Paracoccaceae</taxon>
        <taxon>Marimonas</taxon>
    </lineage>
</organism>
<dbReference type="Proteomes" id="UP001226762">
    <property type="component" value="Unassembled WGS sequence"/>
</dbReference>
<evidence type="ECO:0000256" key="1">
    <source>
        <dbReference type="SAM" id="Phobius"/>
    </source>
</evidence>
<keyword evidence="1" id="KW-1133">Transmembrane helix</keyword>
<evidence type="ECO:0000313" key="2">
    <source>
        <dbReference type="EMBL" id="MDQ2088943.1"/>
    </source>
</evidence>
<accession>A0AAE3WAJ0</accession>
<sequence>MSEGLEHAVSLVPALAAGFGAGTLYFALLWSSVRHLSGGGSGWRFVLALILRLTVVIGTLAGLVWMGTGLSGILAAMLGVALARLLASRLV</sequence>
<dbReference type="RefSeq" id="WP_306734201.1">
    <property type="nucleotide sequence ID" value="NZ_JANHAX010000001.1"/>
</dbReference>
<reference evidence="2" key="1">
    <citation type="submission" date="2022-07" db="EMBL/GenBank/DDBJ databases">
        <authorList>
            <person name="Otstavnykh N."/>
            <person name="Isaeva M."/>
            <person name="Bystritskaya E."/>
        </authorList>
    </citation>
    <scope>NUCLEOTIDE SEQUENCE</scope>
    <source>
        <strain evidence="2">KCTC 52189</strain>
    </source>
</reference>
<feature type="transmembrane region" description="Helical" evidence="1">
    <location>
        <begin position="45"/>
        <end position="64"/>
    </location>
</feature>
<reference evidence="2" key="2">
    <citation type="submission" date="2023-02" db="EMBL/GenBank/DDBJ databases">
        <title>'Rhodoalgimonas zhirmunskyi' gen. nov., isolated from a red alga.</title>
        <authorList>
            <person name="Nedashkovskaya O.I."/>
            <person name="Otstavnykh N.Y."/>
            <person name="Bystritskaya E.P."/>
            <person name="Balabanova L.A."/>
            <person name="Isaeva M.P."/>
        </authorList>
    </citation>
    <scope>NUCLEOTIDE SEQUENCE</scope>
    <source>
        <strain evidence="2">KCTC 52189</strain>
    </source>
</reference>
<dbReference type="EMBL" id="JANHAX010000001">
    <property type="protein sequence ID" value="MDQ2088943.1"/>
    <property type="molecule type" value="Genomic_DNA"/>
</dbReference>
<keyword evidence="1" id="KW-0472">Membrane</keyword>
<dbReference type="Pfam" id="PF12966">
    <property type="entry name" value="AtpR"/>
    <property type="match status" value="1"/>
</dbReference>
<keyword evidence="3" id="KW-1185">Reference proteome</keyword>
<keyword evidence="1" id="KW-0812">Transmembrane</keyword>
<evidence type="ECO:0008006" key="4">
    <source>
        <dbReference type="Google" id="ProtNLM"/>
    </source>
</evidence>
<feature type="transmembrane region" description="Helical" evidence="1">
    <location>
        <begin position="12"/>
        <end position="33"/>
    </location>
</feature>
<gene>
    <name evidence="2" type="ORF">NO357_03380</name>
</gene>
<proteinExistence type="predicted"/>
<dbReference type="InterPro" id="IPR017581">
    <property type="entry name" value="AtpR-like"/>
</dbReference>